<organism evidence="2">
    <name type="scientific">Culicoides sonorensis</name>
    <name type="common">Biting midge</name>
    <dbReference type="NCBI Taxonomy" id="179676"/>
    <lineage>
        <taxon>Eukaryota</taxon>
        <taxon>Metazoa</taxon>
        <taxon>Ecdysozoa</taxon>
        <taxon>Arthropoda</taxon>
        <taxon>Hexapoda</taxon>
        <taxon>Insecta</taxon>
        <taxon>Pterygota</taxon>
        <taxon>Neoptera</taxon>
        <taxon>Endopterygota</taxon>
        <taxon>Diptera</taxon>
        <taxon>Nematocera</taxon>
        <taxon>Chironomoidea</taxon>
        <taxon>Ceratopogonidae</taxon>
        <taxon>Ceratopogoninae</taxon>
        <taxon>Culicoides</taxon>
        <taxon>Monoculicoides</taxon>
    </lineage>
</organism>
<name>A0A336KWD8_CULSO</name>
<proteinExistence type="predicted"/>
<protein>
    <submittedName>
        <fullName evidence="2">CSON012462 protein</fullName>
    </submittedName>
</protein>
<feature type="chain" id="PRO_5036328552" evidence="1">
    <location>
        <begin position="20"/>
        <end position="111"/>
    </location>
</feature>
<evidence type="ECO:0000256" key="1">
    <source>
        <dbReference type="SAM" id="SignalP"/>
    </source>
</evidence>
<dbReference type="EMBL" id="UFQS01000593">
    <property type="protein sequence ID" value="SSX05200.1"/>
    <property type="molecule type" value="Genomic_DNA"/>
</dbReference>
<dbReference type="AlphaFoldDB" id="A0A336KWD8"/>
<sequence>MNKLRILVAISVITTPIFGQSQYTFQNTGSSSNQIKTAFYPNAYQLQPYPYYQVKYPVQYPYLTRLNNANDRQSAGNVNQLIYKPEVQIKKTQVPKKTRTTKRLFVPNMWG</sequence>
<reference evidence="2" key="1">
    <citation type="submission" date="2018-04" db="EMBL/GenBank/DDBJ databases">
        <authorList>
            <person name="Go L.Y."/>
            <person name="Mitchell J.A."/>
        </authorList>
    </citation>
    <scope>NUCLEOTIDE SEQUENCE</scope>
    <source>
        <tissue evidence="2">Whole organism</tissue>
    </source>
</reference>
<evidence type="ECO:0000313" key="3">
    <source>
        <dbReference type="EMBL" id="SSX25561.1"/>
    </source>
</evidence>
<feature type="signal peptide" evidence="1">
    <location>
        <begin position="1"/>
        <end position="19"/>
    </location>
</feature>
<dbReference type="VEuPathDB" id="VectorBase:CSON012462"/>
<gene>
    <name evidence="2" type="primary">CSON012462</name>
</gene>
<dbReference type="EMBL" id="UFQT01000593">
    <property type="protein sequence ID" value="SSX25561.1"/>
    <property type="molecule type" value="Genomic_DNA"/>
</dbReference>
<accession>A0A336KWD8</accession>
<keyword evidence="1" id="KW-0732">Signal</keyword>
<evidence type="ECO:0000313" key="2">
    <source>
        <dbReference type="EMBL" id="SSX05200.1"/>
    </source>
</evidence>
<reference evidence="3" key="2">
    <citation type="submission" date="2018-07" db="EMBL/GenBank/DDBJ databases">
        <authorList>
            <person name="Quirk P.G."/>
            <person name="Krulwich T.A."/>
        </authorList>
    </citation>
    <scope>NUCLEOTIDE SEQUENCE</scope>
</reference>